<evidence type="ECO:0000256" key="6">
    <source>
        <dbReference type="ARBA" id="ARBA00022519"/>
    </source>
</evidence>
<keyword evidence="8 10" id="KW-1133">Transmembrane helix</keyword>
<dbReference type="GO" id="GO:0005886">
    <property type="term" value="C:plasma membrane"/>
    <property type="evidence" value="ECO:0007669"/>
    <property type="project" value="UniProtKB-SubCell"/>
</dbReference>
<reference evidence="12 13" key="1">
    <citation type="submission" date="2019-08" db="EMBL/GenBank/DDBJ databases">
        <title>Parahaliea maris sp. nov., isolated from the surface seawater.</title>
        <authorList>
            <person name="Liu Y."/>
        </authorList>
    </citation>
    <scope>NUCLEOTIDE SEQUENCE [LARGE SCALE GENOMIC DNA]</scope>
    <source>
        <strain evidence="12 13">S2-26</strain>
    </source>
</reference>
<evidence type="ECO:0000256" key="3">
    <source>
        <dbReference type="ARBA" id="ARBA00020042"/>
    </source>
</evidence>
<dbReference type="OrthoDB" id="9795612at2"/>
<comment type="subcellular location">
    <subcellularLocation>
        <location evidence="1">Cell inner membrane</location>
        <topology evidence="1">Single-pass membrane protein</topology>
    </subcellularLocation>
</comment>
<dbReference type="InterPro" id="IPR013545">
    <property type="entry name" value="T2SS_protein-GspG_C"/>
</dbReference>
<protein>
    <recommendedName>
        <fullName evidence="3">Type II secretion system core protein G</fullName>
    </recommendedName>
</protein>
<dbReference type="InterPro" id="IPR045584">
    <property type="entry name" value="Pilin-like"/>
</dbReference>
<dbReference type="Pfam" id="PF08334">
    <property type="entry name" value="T2SSG"/>
    <property type="match status" value="1"/>
</dbReference>
<dbReference type="PANTHER" id="PTHR30093">
    <property type="entry name" value="GENERAL SECRETION PATHWAY PROTEIN G"/>
    <property type="match status" value="1"/>
</dbReference>
<gene>
    <name evidence="12" type="primary">gspG</name>
    <name evidence="12" type="ORF">FVW59_19080</name>
</gene>
<comment type="caution">
    <text evidence="12">The sequence shown here is derived from an EMBL/GenBank/DDBJ whole genome shotgun (WGS) entry which is preliminary data.</text>
</comment>
<keyword evidence="4" id="KW-1003">Cell membrane</keyword>
<dbReference type="SUPFAM" id="SSF54523">
    <property type="entry name" value="Pili subunits"/>
    <property type="match status" value="1"/>
</dbReference>
<evidence type="ECO:0000256" key="4">
    <source>
        <dbReference type="ARBA" id="ARBA00022475"/>
    </source>
</evidence>
<dbReference type="RefSeq" id="WP_148065983.1">
    <property type="nucleotide sequence ID" value="NZ_VRYZ01000011.1"/>
</dbReference>
<dbReference type="PRINTS" id="PR00813">
    <property type="entry name" value="BCTERIALGSPG"/>
</dbReference>
<keyword evidence="7 10" id="KW-0812">Transmembrane</keyword>
<dbReference type="Proteomes" id="UP000321933">
    <property type="component" value="Unassembled WGS sequence"/>
</dbReference>
<dbReference type="PANTHER" id="PTHR30093:SF44">
    <property type="entry name" value="TYPE II SECRETION SYSTEM CORE PROTEIN G"/>
    <property type="match status" value="1"/>
</dbReference>
<evidence type="ECO:0000256" key="5">
    <source>
        <dbReference type="ARBA" id="ARBA00022481"/>
    </source>
</evidence>
<dbReference type="Gene3D" id="3.30.700.10">
    <property type="entry name" value="Glycoprotein, Type 4 Pilin"/>
    <property type="match status" value="1"/>
</dbReference>
<feature type="transmembrane region" description="Helical" evidence="10">
    <location>
        <begin position="12"/>
        <end position="34"/>
    </location>
</feature>
<evidence type="ECO:0000256" key="7">
    <source>
        <dbReference type="ARBA" id="ARBA00022692"/>
    </source>
</evidence>
<evidence type="ECO:0000256" key="1">
    <source>
        <dbReference type="ARBA" id="ARBA00004377"/>
    </source>
</evidence>
<proteinExistence type="inferred from homology"/>
<dbReference type="EMBL" id="VRYZ01000011">
    <property type="protein sequence ID" value="TXS89030.1"/>
    <property type="molecule type" value="Genomic_DNA"/>
</dbReference>
<dbReference type="InterPro" id="IPR012902">
    <property type="entry name" value="N_methyl_site"/>
</dbReference>
<evidence type="ECO:0000256" key="9">
    <source>
        <dbReference type="ARBA" id="ARBA00023136"/>
    </source>
</evidence>
<evidence type="ECO:0000259" key="11">
    <source>
        <dbReference type="Pfam" id="PF08334"/>
    </source>
</evidence>
<dbReference type="InterPro" id="IPR010054">
    <property type="entry name" value="Type2_sec_GspG"/>
</dbReference>
<keyword evidence="13" id="KW-1185">Reference proteome</keyword>
<dbReference type="GO" id="GO:0015628">
    <property type="term" value="P:protein secretion by the type II secretion system"/>
    <property type="evidence" value="ECO:0007669"/>
    <property type="project" value="InterPro"/>
</dbReference>
<keyword evidence="9 10" id="KW-0472">Membrane</keyword>
<accession>A0A5C8ZMR4</accession>
<dbReference type="NCBIfam" id="TIGR01710">
    <property type="entry name" value="typeII_sec_gspG"/>
    <property type="match status" value="1"/>
</dbReference>
<dbReference type="PROSITE" id="PS00409">
    <property type="entry name" value="PROKAR_NTER_METHYL"/>
    <property type="match status" value="1"/>
</dbReference>
<feature type="domain" description="Type II secretion system protein GspG C-terminal" evidence="11">
    <location>
        <begin position="32"/>
        <end position="140"/>
    </location>
</feature>
<sequence>MAFRKSLQGFTLLEIMVVVAIISLLVGMVAPNLMGRVDDAKAATARSDISTIMQALEMYRLDHDQYPSTQEGLEMLIESSSAGAGQKPKSYLKRSGLPTDPWGATYLYLSPGEHGDFDLYSLGADKREGGTGKDADIGSWEI</sequence>
<dbReference type="GO" id="GO:0015627">
    <property type="term" value="C:type II protein secretion system complex"/>
    <property type="evidence" value="ECO:0007669"/>
    <property type="project" value="InterPro"/>
</dbReference>
<organism evidence="12 13">
    <name type="scientific">Parahaliea aestuarii</name>
    <dbReference type="NCBI Taxonomy" id="1852021"/>
    <lineage>
        <taxon>Bacteria</taxon>
        <taxon>Pseudomonadati</taxon>
        <taxon>Pseudomonadota</taxon>
        <taxon>Gammaproteobacteria</taxon>
        <taxon>Cellvibrionales</taxon>
        <taxon>Halieaceae</taxon>
        <taxon>Parahaliea</taxon>
    </lineage>
</organism>
<keyword evidence="5" id="KW-0488">Methylation</keyword>
<name>A0A5C8ZMR4_9GAMM</name>
<dbReference type="AlphaFoldDB" id="A0A5C8ZMR4"/>
<comment type="similarity">
    <text evidence="2">Belongs to the GSP G family.</text>
</comment>
<dbReference type="NCBIfam" id="TIGR02532">
    <property type="entry name" value="IV_pilin_GFxxxE"/>
    <property type="match status" value="1"/>
</dbReference>
<keyword evidence="6" id="KW-0997">Cell inner membrane</keyword>
<dbReference type="Pfam" id="PF07963">
    <property type="entry name" value="N_methyl"/>
    <property type="match status" value="1"/>
</dbReference>
<evidence type="ECO:0000313" key="13">
    <source>
        <dbReference type="Proteomes" id="UP000321933"/>
    </source>
</evidence>
<evidence type="ECO:0000256" key="8">
    <source>
        <dbReference type="ARBA" id="ARBA00022989"/>
    </source>
</evidence>
<evidence type="ECO:0000313" key="12">
    <source>
        <dbReference type="EMBL" id="TXS89030.1"/>
    </source>
</evidence>
<evidence type="ECO:0000256" key="10">
    <source>
        <dbReference type="SAM" id="Phobius"/>
    </source>
</evidence>
<dbReference type="InterPro" id="IPR000983">
    <property type="entry name" value="Bac_GSPG_pilin"/>
</dbReference>
<evidence type="ECO:0000256" key="2">
    <source>
        <dbReference type="ARBA" id="ARBA00009984"/>
    </source>
</evidence>